<evidence type="ECO:0000313" key="2">
    <source>
        <dbReference type="Proteomes" id="UP000245962"/>
    </source>
</evidence>
<reference evidence="1 2" key="1">
    <citation type="submission" date="2018-04" db="EMBL/GenBank/DDBJ databases">
        <title>Marixanthomonas spongiae HN-E44 sp. nov., isolated from a marine sponge.</title>
        <authorList>
            <person name="Luo L."/>
            <person name="Zhuang L."/>
        </authorList>
    </citation>
    <scope>NUCLEOTIDE SEQUENCE [LARGE SCALE GENOMIC DNA]</scope>
    <source>
        <strain evidence="1 2">HN-E44</strain>
    </source>
</reference>
<dbReference type="OrthoDB" id="1449950at2"/>
<organism evidence="1 2">
    <name type="scientific">Marixanthomonas spongiae</name>
    <dbReference type="NCBI Taxonomy" id="2174845"/>
    <lineage>
        <taxon>Bacteria</taxon>
        <taxon>Pseudomonadati</taxon>
        <taxon>Bacteroidota</taxon>
        <taxon>Flavobacteriia</taxon>
        <taxon>Flavobacteriales</taxon>
        <taxon>Flavobacteriaceae</taxon>
        <taxon>Marixanthomonas</taxon>
    </lineage>
</organism>
<protein>
    <submittedName>
        <fullName evidence="1">Uncharacterized protein</fullName>
    </submittedName>
</protein>
<dbReference type="AlphaFoldDB" id="A0A2U0I5M4"/>
<evidence type="ECO:0000313" key="1">
    <source>
        <dbReference type="EMBL" id="PVW16407.1"/>
    </source>
</evidence>
<keyword evidence="2" id="KW-1185">Reference proteome</keyword>
<accession>A0A2U0I5M4</accession>
<proteinExistence type="predicted"/>
<name>A0A2U0I5M4_9FLAO</name>
<dbReference type="EMBL" id="QEHR01000002">
    <property type="protein sequence ID" value="PVW16407.1"/>
    <property type="molecule type" value="Genomic_DNA"/>
</dbReference>
<gene>
    <name evidence="1" type="ORF">DDV96_03880</name>
</gene>
<comment type="caution">
    <text evidence="1">The sequence shown here is derived from an EMBL/GenBank/DDBJ whole genome shotgun (WGS) entry which is preliminary data.</text>
</comment>
<dbReference type="RefSeq" id="WP_116693426.1">
    <property type="nucleotide sequence ID" value="NZ_QEHR01000002.1"/>
</dbReference>
<dbReference type="Proteomes" id="UP000245962">
    <property type="component" value="Unassembled WGS sequence"/>
</dbReference>
<sequence>MSKRDEILREILSEPDILSKYNLKASEVEKLTTNPPYFNNAVEILATVINENDNNRTSRQIYPILKNIHKI</sequence>